<keyword evidence="1" id="KW-0648">Protein biosynthesis</keyword>
<organism evidence="2 3">
    <name type="scientific">Candidatus Andersenbacteria bacterium CG10_big_fil_rev_8_21_14_0_10_54_11</name>
    <dbReference type="NCBI Taxonomy" id="1974485"/>
    <lineage>
        <taxon>Bacteria</taxon>
        <taxon>Candidatus Anderseniibacteriota</taxon>
    </lineage>
</organism>
<dbReference type="Pfam" id="PF02686">
    <property type="entry name" value="GatC"/>
    <property type="match status" value="1"/>
</dbReference>
<sequence>MSSVISTEEVARIASLARLGVTDKEITAAAQTLQDVLAHFAAIQDIVVTDVPTADNMAGLTNITRADEARPENLCSAADLRAAAPDTSDNQIKVKAVFT</sequence>
<keyword evidence="2" id="KW-0808">Transferase</keyword>
<comment type="subunit">
    <text evidence="1">Heterotrimer of A, B and C subunits.</text>
</comment>
<dbReference type="InterPro" id="IPR036113">
    <property type="entry name" value="Asp/Glu-ADT_sf_sub_c"/>
</dbReference>
<evidence type="ECO:0000313" key="3">
    <source>
        <dbReference type="Proteomes" id="UP000230731"/>
    </source>
</evidence>
<keyword evidence="1" id="KW-0547">Nucleotide-binding</keyword>
<comment type="catalytic activity">
    <reaction evidence="1">
        <text>L-aspartyl-tRNA(Asn) + L-glutamine + ATP + H2O = L-asparaginyl-tRNA(Asn) + L-glutamate + ADP + phosphate + 2 H(+)</text>
        <dbReference type="Rhea" id="RHEA:14513"/>
        <dbReference type="Rhea" id="RHEA-COMP:9674"/>
        <dbReference type="Rhea" id="RHEA-COMP:9677"/>
        <dbReference type="ChEBI" id="CHEBI:15377"/>
        <dbReference type="ChEBI" id="CHEBI:15378"/>
        <dbReference type="ChEBI" id="CHEBI:29985"/>
        <dbReference type="ChEBI" id="CHEBI:30616"/>
        <dbReference type="ChEBI" id="CHEBI:43474"/>
        <dbReference type="ChEBI" id="CHEBI:58359"/>
        <dbReference type="ChEBI" id="CHEBI:78515"/>
        <dbReference type="ChEBI" id="CHEBI:78516"/>
        <dbReference type="ChEBI" id="CHEBI:456216"/>
    </reaction>
</comment>
<dbReference type="Proteomes" id="UP000230731">
    <property type="component" value="Unassembled WGS sequence"/>
</dbReference>
<dbReference type="AlphaFoldDB" id="A0A2M6WY97"/>
<comment type="catalytic activity">
    <reaction evidence="1">
        <text>L-glutamyl-tRNA(Gln) + L-glutamine + ATP + H2O = L-glutaminyl-tRNA(Gln) + L-glutamate + ADP + phosphate + H(+)</text>
        <dbReference type="Rhea" id="RHEA:17521"/>
        <dbReference type="Rhea" id="RHEA-COMP:9681"/>
        <dbReference type="Rhea" id="RHEA-COMP:9684"/>
        <dbReference type="ChEBI" id="CHEBI:15377"/>
        <dbReference type="ChEBI" id="CHEBI:15378"/>
        <dbReference type="ChEBI" id="CHEBI:29985"/>
        <dbReference type="ChEBI" id="CHEBI:30616"/>
        <dbReference type="ChEBI" id="CHEBI:43474"/>
        <dbReference type="ChEBI" id="CHEBI:58359"/>
        <dbReference type="ChEBI" id="CHEBI:78520"/>
        <dbReference type="ChEBI" id="CHEBI:78521"/>
        <dbReference type="ChEBI" id="CHEBI:456216"/>
    </reaction>
</comment>
<dbReference type="InterPro" id="IPR003837">
    <property type="entry name" value="GatC"/>
</dbReference>
<comment type="function">
    <text evidence="1">Allows the formation of correctly charged Asn-tRNA(Asn) or Gln-tRNA(Gln) through the transamidation of misacylated Asp-tRNA(Asn) or Glu-tRNA(Gln) in organisms which lack either or both of asparaginyl-tRNA or glutaminyl-tRNA synthetases. The reaction takes place in the presence of glutamine and ATP through an activated phospho-Asp-tRNA(Asn) or phospho-Glu-tRNA(Gln).</text>
</comment>
<dbReference type="GO" id="GO:0005524">
    <property type="term" value="F:ATP binding"/>
    <property type="evidence" value="ECO:0007669"/>
    <property type="project" value="UniProtKB-KW"/>
</dbReference>
<dbReference type="EC" id="6.3.5.-" evidence="1"/>
<comment type="similarity">
    <text evidence="1">Belongs to the GatC family.</text>
</comment>
<dbReference type="GO" id="GO:0006450">
    <property type="term" value="P:regulation of translational fidelity"/>
    <property type="evidence" value="ECO:0007669"/>
    <property type="project" value="InterPro"/>
</dbReference>
<comment type="caution">
    <text evidence="2">The sequence shown here is derived from an EMBL/GenBank/DDBJ whole genome shotgun (WGS) entry which is preliminary data.</text>
</comment>
<evidence type="ECO:0000256" key="1">
    <source>
        <dbReference type="HAMAP-Rule" id="MF_00122"/>
    </source>
</evidence>
<dbReference type="EMBL" id="PEZP01000048">
    <property type="protein sequence ID" value="PIT97736.1"/>
    <property type="molecule type" value="Genomic_DNA"/>
</dbReference>
<dbReference type="HAMAP" id="MF_00122">
    <property type="entry name" value="GatC"/>
    <property type="match status" value="1"/>
</dbReference>
<dbReference type="NCBIfam" id="TIGR00135">
    <property type="entry name" value="gatC"/>
    <property type="match status" value="1"/>
</dbReference>
<proteinExistence type="inferred from homology"/>
<dbReference type="GO" id="GO:0050566">
    <property type="term" value="F:asparaginyl-tRNA synthase (glutamine-hydrolyzing) activity"/>
    <property type="evidence" value="ECO:0007669"/>
    <property type="project" value="RHEA"/>
</dbReference>
<dbReference type="Gene3D" id="1.10.20.60">
    <property type="entry name" value="Glu-tRNAGln amidotransferase C subunit, N-terminal domain"/>
    <property type="match status" value="1"/>
</dbReference>
<keyword evidence="1" id="KW-0436">Ligase</keyword>
<dbReference type="SUPFAM" id="SSF141000">
    <property type="entry name" value="Glu-tRNAGln amidotransferase C subunit"/>
    <property type="match status" value="1"/>
</dbReference>
<evidence type="ECO:0000313" key="2">
    <source>
        <dbReference type="EMBL" id="PIT97736.1"/>
    </source>
</evidence>
<keyword evidence="1" id="KW-0067">ATP-binding</keyword>
<name>A0A2M6WY97_9BACT</name>
<accession>A0A2M6WY97</accession>
<reference evidence="3" key="1">
    <citation type="submission" date="2017-09" db="EMBL/GenBank/DDBJ databases">
        <title>Depth-based differentiation of microbial function through sediment-hosted aquifers and enrichment of novel symbionts in the deep terrestrial subsurface.</title>
        <authorList>
            <person name="Probst A.J."/>
            <person name="Ladd B."/>
            <person name="Jarett J.K."/>
            <person name="Geller-Mcgrath D.E."/>
            <person name="Sieber C.M.K."/>
            <person name="Emerson J.B."/>
            <person name="Anantharaman K."/>
            <person name="Thomas B.C."/>
            <person name="Malmstrom R."/>
            <person name="Stieglmeier M."/>
            <person name="Klingl A."/>
            <person name="Woyke T."/>
            <person name="Ryan C.M."/>
            <person name="Banfield J.F."/>
        </authorList>
    </citation>
    <scope>NUCLEOTIDE SEQUENCE [LARGE SCALE GENOMIC DNA]</scope>
</reference>
<dbReference type="GO" id="GO:0006412">
    <property type="term" value="P:translation"/>
    <property type="evidence" value="ECO:0007669"/>
    <property type="project" value="UniProtKB-UniRule"/>
</dbReference>
<gene>
    <name evidence="1 2" type="primary">gatC</name>
    <name evidence="2" type="ORF">COT71_04375</name>
</gene>
<dbReference type="GO" id="GO:0016740">
    <property type="term" value="F:transferase activity"/>
    <property type="evidence" value="ECO:0007669"/>
    <property type="project" value="UniProtKB-KW"/>
</dbReference>
<dbReference type="GO" id="GO:0050567">
    <property type="term" value="F:glutaminyl-tRNA synthase (glutamine-hydrolyzing) activity"/>
    <property type="evidence" value="ECO:0007669"/>
    <property type="project" value="UniProtKB-UniRule"/>
</dbReference>
<protein>
    <recommendedName>
        <fullName evidence="1">Aspartyl/glutamyl-tRNA(Asn/Gln) amidotransferase subunit C</fullName>
        <shortName evidence="1">Asp/Glu-ADT subunit C</shortName>
        <ecNumber evidence="1">6.3.5.-</ecNumber>
    </recommendedName>
</protein>